<organism evidence="3">
    <name type="scientific">Haemonchus placei</name>
    <name type="common">Barber's pole worm</name>
    <dbReference type="NCBI Taxonomy" id="6290"/>
    <lineage>
        <taxon>Eukaryota</taxon>
        <taxon>Metazoa</taxon>
        <taxon>Ecdysozoa</taxon>
        <taxon>Nematoda</taxon>
        <taxon>Chromadorea</taxon>
        <taxon>Rhabditida</taxon>
        <taxon>Rhabditina</taxon>
        <taxon>Rhabditomorpha</taxon>
        <taxon>Strongyloidea</taxon>
        <taxon>Trichostrongylidae</taxon>
        <taxon>Haemonchus</taxon>
    </lineage>
</organism>
<reference evidence="1 2" key="2">
    <citation type="submission" date="2018-11" db="EMBL/GenBank/DDBJ databases">
        <authorList>
            <consortium name="Pathogen Informatics"/>
        </authorList>
    </citation>
    <scope>NUCLEOTIDE SEQUENCE [LARGE SCALE GENOMIC DNA]</scope>
    <source>
        <strain evidence="1 2">MHpl1</strain>
    </source>
</reference>
<dbReference type="EMBL" id="UZAF01016244">
    <property type="protein sequence ID" value="VDO23913.1"/>
    <property type="molecule type" value="Genomic_DNA"/>
</dbReference>
<dbReference type="Proteomes" id="UP000268014">
    <property type="component" value="Unassembled WGS sequence"/>
</dbReference>
<proteinExistence type="predicted"/>
<name>A0A0N4W4D7_HAEPC</name>
<gene>
    <name evidence="1" type="ORF">HPLM_LOCUS4741</name>
</gene>
<reference evidence="3" key="1">
    <citation type="submission" date="2017-02" db="UniProtKB">
        <authorList>
            <consortium name="WormBaseParasite"/>
        </authorList>
    </citation>
    <scope>IDENTIFICATION</scope>
</reference>
<evidence type="ECO:0000313" key="3">
    <source>
        <dbReference type="WBParaSite" id="HPLM_0000474901-mRNA-1"/>
    </source>
</evidence>
<dbReference type="AlphaFoldDB" id="A0A0N4W4D7"/>
<dbReference type="WBParaSite" id="HPLM_0000474901-mRNA-1">
    <property type="protein sequence ID" value="HPLM_0000474901-mRNA-1"/>
    <property type="gene ID" value="HPLM_0000474901"/>
</dbReference>
<protein>
    <submittedName>
        <fullName evidence="3">Metallophos domain-containing protein</fullName>
    </submittedName>
</protein>
<evidence type="ECO:0000313" key="2">
    <source>
        <dbReference type="Proteomes" id="UP000268014"/>
    </source>
</evidence>
<evidence type="ECO:0000313" key="1">
    <source>
        <dbReference type="EMBL" id="VDO23913.1"/>
    </source>
</evidence>
<accession>A0A0N4W4D7</accession>
<keyword evidence="2" id="KW-1185">Reference proteome</keyword>
<sequence>MIIGNHEKGQKIGEFDNTFSLAEVNMCSATRLIHVPVRFFMLKTVGIIGSDKYQRLEYIFLYVMMNHFLRRNEPTDEYGKKCDVLIWKTSHLVL</sequence>